<dbReference type="EMBL" id="CAXLJM020000007">
    <property type="protein sequence ID" value="CAL8074469.1"/>
    <property type="molecule type" value="Genomic_DNA"/>
</dbReference>
<proteinExistence type="predicted"/>
<reference evidence="1 3" key="1">
    <citation type="submission" date="2024-08" db="EMBL/GenBank/DDBJ databases">
        <authorList>
            <person name="Cucini C."/>
            <person name="Frati F."/>
        </authorList>
    </citation>
    <scope>NUCLEOTIDE SEQUENCE [LARGE SCALE GENOMIC DNA]</scope>
</reference>
<accession>A0ABP1PRG0</accession>
<gene>
    <name evidence="2" type="ORF">ODALV1_LOCUS15286</name>
    <name evidence="1" type="ORF">ODALV1_LOCUS2897</name>
</gene>
<dbReference type="EMBL" id="CAXLJM020000046">
    <property type="protein sequence ID" value="CAL8111709.1"/>
    <property type="molecule type" value="Genomic_DNA"/>
</dbReference>
<comment type="caution">
    <text evidence="1">The sequence shown here is derived from an EMBL/GenBank/DDBJ whole genome shotgun (WGS) entry which is preliminary data.</text>
</comment>
<protein>
    <submittedName>
        <fullName evidence="1">Uncharacterized protein</fullName>
    </submittedName>
</protein>
<evidence type="ECO:0000313" key="1">
    <source>
        <dbReference type="EMBL" id="CAL8074469.1"/>
    </source>
</evidence>
<sequence>MSSFRIYRALPVDVYQRLIANQVTNTAVIERNKGEEETNSQVNAMHGNGIPSTGTDLIKQHAQVLPFLPQKQKERAIKILQLLEKSGLAWNEKYEILDNGHRISNTNIVDLLNFLTSSIQCSKINLTALSLVIQKLKQQNVPLSVVSKAARLMITQGYDEVDNNCNWKTVENFKLLK</sequence>
<evidence type="ECO:0000313" key="3">
    <source>
        <dbReference type="Proteomes" id="UP001642540"/>
    </source>
</evidence>
<organism evidence="1 3">
    <name type="scientific">Orchesella dallaii</name>
    <dbReference type="NCBI Taxonomy" id="48710"/>
    <lineage>
        <taxon>Eukaryota</taxon>
        <taxon>Metazoa</taxon>
        <taxon>Ecdysozoa</taxon>
        <taxon>Arthropoda</taxon>
        <taxon>Hexapoda</taxon>
        <taxon>Collembola</taxon>
        <taxon>Entomobryomorpha</taxon>
        <taxon>Entomobryoidea</taxon>
        <taxon>Orchesellidae</taxon>
        <taxon>Orchesellinae</taxon>
        <taxon>Orchesella</taxon>
    </lineage>
</organism>
<name>A0ABP1PRG0_9HEXA</name>
<keyword evidence="3" id="KW-1185">Reference proteome</keyword>
<evidence type="ECO:0000313" key="2">
    <source>
        <dbReference type="EMBL" id="CAL8111709.1"/>
    </source>
</evidence>
<dbReference type="Proteomes" id="UP001642540">
    <property type="component" value="Unassembled WGS sequence"/>
</dbReference>